<dbReference type="EMBL" id="SDPQ02000001">
    <property type="protein sequence ID" value="KAA1399278.1"/>
    <property type="molecule type" value="Genomic_DNA"/>
</dbReference>
<dbReference type="AlphaFoldDB" id="A0A5M4FH14"/>
<evidence type="ECO:0008006" key="3">
    <source>
        <dbReference type="Google" id="ProtNLM"/>
    </source>
</evidence>
<proteinExistence type="predicted"/>
<organism evidence="1 2">
    <name type="scientific">Aeromicrobium ginsengisoli</name>
    <dbReference type="NCBI Taxonomy" id="363867"/>
    <lineage>
        <taxon>Bacteria</taxon>
        <taxon>Bacillati</taxon>
        <taxon>Actinomycetota</taxon>
        <taxon>Actinomycetes</taxon>
        <taxon>Propionibacteriales</taxon>
        <taxon>Nocardioidaceae</taxon>
        <taxon>Aeromicrobium</taxon>
    </lineage>
</organism>
<evidence type="ECO:0000313" key="2">
    <source>
        <dbReference type="Proteomes" id="UP000380867"/>
    </source>
</evidence>
<protein>
    <recommendedName>
        <fullName evidence="3">Lipoprotein</fullName>
    </recommendedName>
</protein>
<gene>
    <name evidence="1" type="ORF">ESP70_000420</name>
</gene>
<sequence>MKRTAAVLITTIVAITTLSGCGGGDPYCDAVDKHKDSLNTFGETRTDAAYVTYAKLLTDISKDAPASIKADWTALATATTGIVDAQKKAGIKLEEMKDKAKLKKLDTNQLKEINTAYQKFNGTTKQRNAVVKNVKQECKIKLS</sequence>
<keyword evidence="2" id="KW-1185">Reference proteome</keyword>
<evidence type="ECO:0000313" key="1">
    <source>
        <dbReference type="EMBL" id="KAA1399278.1"/>
    </source>
</evidence>
<comment type="caution">
    <text evidence="1">The sequence shown here is derived from an EMBL/GenBank/DDBJ whole genome shotgun (WGS) entry which is preliminary data.</text>
</comment>
<dbReference type="Proteomes" id="UP000380867">
    <property type="component" value="Unassembled WGS sequence"/>
</dbReference>
<accession>A0A5M4FH14</accession>
<name>A0A5M4FH14_9ACTN</name>
<dbReference type="PROSITE" id="PS51257">
    <property type="entry name" value="PROKAR_LIPOPROTEIN"/>
    <property type="match status" value="1"/>
</dbReference>
<dbReference type="OrthoDB" id="3748325at2"/>
<reference evidence="1" key="1">
    <citation type="submission" date="2019-09" db="EMBL/GenBank/DDBJ databases">
        <authorList>
            <person name="Li J."/>
        </authorList>
    </citation>
    <scope>NUCLEOTIDE SEQUENCE [LARGE SCALE GENOMIC DNA]</scope>
    <source>
        <strain evidence="1">JCM 14732</strain>
    </source>
</reference>
<dbReference type="RefSeq" id="WP_149687429.1">
    <property type="nucleotide sequence ID" value="NZ_SDPQ02000001.1"/>
</dbReference>